<dbReference type="PANTHER" id="PTHR12091">
    <property type="entry name" value="MELANIN-CONCENTRATING HORMONE"/>
    <property type="match status" value="1"/>
</dbReference>
<dbReference type="KEGG" id="cjo:107314879"/>
<dbReference type="GeneID" id="107314879"/>
<name>A0A8C2UEK2_COTJA</name>
<evidence type="ECO:0000313" key="3">
    <source>
        <dbReference type="Ensembl" id="ENSCJPP00005026073.1"/>
    </source>
</evidence>
<sequence length="163" mass="18583">MCISSYMLILSLFSQGFLISVSKSLQKAEDEDMLLTAFNLGKALQNGDRSEKSGATPSLKRYKIEESFSDEDGDRKSKFFDINFRHDFLNHGVPISAGREQLPYLALKGAIAFPADTEIQKIESVQERETVEEENSAKFPIGRRDFDMLRCMLGRVYRPCWQV</sequence>
<dbReference type="PANTHER" id="PTHR12091:SF0">
    <property type="entry name" value="PRO-MCH"/>
    <property type="match status" value="1"/>
</dbReference>
<dbReference type="GeneTree" id="ENSGT00390000004984"/>
<dbReference type="OrthoDB" id="8639774at2759"/>
<feature type="signal peptide" evidence="2">
    <location>
        <begin position="1"/>
        <end position="16"/>
    </location>
</feature>
<dbReference type="GO" id="GO:0007268">
    <property type="term" value="P:chemical synaptic transmission"/>
    <property type="evidence" value="ECO:0007669"/>
    <property type="project" value="InterPro"/>
</dbReference>
<dbReference type="Pfam" id="PF05824">
    <property type="entry name" value="Pro-MCH"/>
    <property type="match status" value="1"/>
</dbReference>
<dbReference type="GO" id="GO:0030354">
    <property type="term" value="F:melanin-concentrating hormone activity"/>
    <property type="evidence" value="ECO:0007669"/>
    <property type="project" value="InterPro"/>
</dbReference>
<dbReference type="RefSeq" id="XP_015720129.1">
    <property type="nucleotide sequence ID" value="XM_015864643.2"/>
</dbReference>
<dbReference type="GO" id="GO:0007631">
    <property type="term" value="P:feeding behavior"/>
    <property type="evidence" value="ECO:0007669"/>
    <property type="project" value="Ensembl"/>
</dbReference>
<dbReference type="Proteomes" id="UP000694412">
    <property type="component" value="Chromosome 1"/>
</dbReference>
<dbReference type="GO" id="GO:0005634">
    <property type="term" value="C:nucleus"/>
    <property type="evidence" value="ECO:0007669"/>
    <property type="project" value="Ensembl"/>
</dbReference>
<reference evidence="3" key="1">
    <citation type="submission" date="2015-11" db="EMBL/GenBank/DDBJ databases">
        <authorList>
            <consortium name="International Coturnix japonica Genome Analysis Consortium"/>
            <person name="Warren W."/>
            <person name="Burt D.W."/>
            <person name="Antin P.B."/>
            <person name="Lanford R."/>
            <person name="Gros J."/>
            <person name="Wilson R.K."/>
        </authorList>
    </citation>
    <scope>NUCLEOTIDE SEQUENCE [LARGE SCALE GENOMIC DNA]</scope>
</reference>
<reference evidence="3" key="2">
    <citation type="submission" date="2025-08" db="UniProtKB">
        <authorList>
            <consortium name="Ensembl"/>
        </authorList>
    </citation>
    <scope>IDENTIFICATION</scope>
</reference>
<dbReference type="GO" id="GO:0031777">
    <property type="term" value="F:type 1 melanin-concentrating hormone receptor binding"/>
    <property type="evidence" value="ECO:0007669"/>
    <property type="project" value="TreeGrafter"/>
</dbReference>
<feature type="chain" id="PRO_5034479260" evidence="2">
    <location>
        <begin position="17"/>
        <end position="163"/>
    </location>
</feature>
<dbReference type="CTD" id="5367"/>
<dbReference type="GO" id="GO:0045202">
    <property type="term" value="C:synapse"/>
    <property type="evidence" value="ECO:0007669"/>
    <property type="project" value="GOC"/>
</dbReference>
<dbReference type="PRINTS" id="PR01641">
    <property type="entry name" value="PROMCHFAMILY"/>
</dbReference>
<evidence type="ECO:0000256" key="1">
    <source>
        <dbReference type="ARBA" id="ARBA00022729"/>
    </source>
</evidence>
<accession>A0A8C2UEK2</accession>
<keyword evidence="1 2" id="KW-0732">Signal</keyword>
<dbReference type="AlphaFoldDB" id="A0A8C2UEK2"/>
<dbReference type="Ensembl" id="ENSCJPT00005035354.1">
    <property type="protein sequence ID" value="ENSCJPP00005026073.1"/>
    <property type="gene ID" value="ENSCJPG00005020351.1"/>
</dbReference>
<dbReference type="InterPro" id="IPR005456">
    <property type="entry name" value="Prepro-melanin_conc_hormone"/>
</dbReference>
<keyword evidence="4" id="KW-1185">Reference proteome</keyword>
<organism evidence="3 4">
    <name type="scientific">Coturnix japonica</name>
    <name type="common">Japanese quail</name>
    <name type="synonym">Coturnix coturnix japonica</name>
    <dbReference type="NCBI Taxonomy" id="93934"/>
    <lineage>
        <taxon>Eukaryota</taxon>
        <taxon>Metazoa</taxon>
        <taxon>Chordata</taxon>
        <taxon>Craniata</taxon>
        <taxon>Vertebrata</taxon>
        <taxon>Euteleostomi</taxon>
        <taxon>Archelosauria</taxon>
        <taxon>Archosauria</taxon>
        <taxon>Dinosauria</taxon>
        <taxon>Saurischia</taxon>
        <taxon>Theropoda</taxon>
        <taxon>Coelurosauria</taxon>
        <taxon>Aves</taxon>
        <taxon>Neognathae</taxon>
        <taxon>Galloanserae</taxon>
        <taxon>Galliformes</taxon>
        <taxon>Phasianidae</taxon>
        <taxon>Perdicinae</taxon>
        <taxon>Coturnix</taxon>
    </lineage>
</organism>
<protein>
    <submittedName>
        <fullName evidence="3">Pro-melanin concentrating hormone</fullName>
    </submittedName>
</protein>
<reference evidence="3" key="3">
    <citation type="submission" date="2025-09" db="UniProtKB">
        <authorList>
            <consortium name="Ensembl"/>
        </authorList>
    </citation>
    <scope>IDENTIFICATION</scope>
</reference>
<evidence type="ECO:0000256" key="2">
    <source>
        <dbReference type="SAM" id="SignalP"/>
    </source>
</evidence>
<gene>
    <name evidence="3" type="primary">PMCH</name>
</gene>
<evidence type="ECO:0000313" key="4">
    <source>
        <dbReference type="Proteomes" id="UP000694412"/>
    </source>
</evidence>
<proteinExistence type="predicted"/>